<sequence>MFKLIKELFSLLTPNQRSRFYTLQTLVILMAITEIAGVASIVPFMALVGDMSLLQQDTLIAQVYNASGISTEAQFVFLLGVGVLVMLFLSALISMFTTWRLAMFAAKWAQKSPIACIAITSSSAGYSMRSAVALSSPNNLPMNRFV</sequence>
<dbReference type="RefSeq" id="WP_149390041.1">
    <property type="nucleotide sequence ID" value="NZ_SMRS01000002.1"/>
</dbReference>
<comment type="caution">
    <text evidence="2">The sequence shown here is derived from an EMBL/GenBank/DDBJ whole genome shotgun (WGS) entry which is preliminary data.</text>
</comment>
<accession>A0A5A9W4S7</accession>
<proteinExistence type="predicted"/>
<gene>
    <name evidence="2" type="ORF">E1H14_03345</name>
</gene>
<name>A0A5A9W4S7_9GAMM</name>
<keyword evidence="1" id="KW-0812">Transmembrane</keyword>
<dbReference type="AlphaFoldDB" id="A0A5A9W4S7"/>
<evidence type="ECO:0008006" key="4">
    <source>
        <dbReference type="Google" id="ProtNLM"/>
    </source>
</evidence>
<dbReference type="OrthoDB" id="9806127at2"/>
<evidence type="ECO:0000313" key="2">
    <source>
        <dbReference type="EMBL" id="KAA0875737.1"/>
    </source>
</evidence>
<reference evidence="2 3" key="1">
    <citation type="submission" date="2019-03" db="EMBL/GenBank/DDBJ databases">
        <title>Nitrincola sp. nov. isolated from an Indian soda lake.</title>
        <authorList>
            <person name="Joshi A."/>
            <person name="Thite S.V."/>
            <person name="Joseph N."/>
            <person name="Dhotre D."/>
            <person name="Moorthy M."/>
            <person name="Shouche Y.S."/>
        </authorList>
    </citation>
    <scope>NUCLEOTIDE SEQUENCE [LARGE SCALE GENOMIC DNA]</scope>
    <source>
        <strain evidence="2 3">MEB193</strain>
    </source>
</reference>
<feature type="transmembrane region" description="Helical" evidence="1">
    <location>
        <begin position="75"/>
        <end position="102"/>
    </location>
</feature>
<protein>
    <recommendedName>
        <fullName evidence="4">ABC transporter ATP-binding protein</fullName>
    </recommendedName>
</protein>
<evidence type="ECO:0000313" key="3">
    <source>
        <dbReference type="Proteomes" id="UP000325302"/>
    </source>
</evidence>
<keyword evidence="1" id="KW-1133">Transmembrane helix</keyword>
<keyword evidence="3" id="KW-1185">Reference proteome</keyword>
<dbReference type="Proteomes" id="UP000325302">
    <property type="component" value="Unassembled WGS sequence"/>
</dbReference>
<dbReference type="EMBL" id="SMRS01000002">
    <property type="protein sequence ID" value="KAA0875737.1"/>
    <property type="molecule type" value="Genomic_DNA"/>
</dbReference>
<feature type="transmembrane region" description="Helical" evidence="1">
    <location>
        <begin position="21"/>
        <end position="46"/>
    </location>
</feature>
<keyword evidence="1" id="KW-0472">Membrane</keyword>
<evidence type="ECO:0000256" key="1">
    <source>
        <dbReference type="SAM" id="Phobius"/>
    </source>
</evidence>
<organism evidence="2 3">
    <name type="scientific">Nitrincola tapanii</name>
    <dbReference type="NCBI Taxonomy" id="1708751"/>
    <lineage>
        <taxon>Bacteria</taxon>
        <taxon>Pseudomonadati</taxon>
        <taxon>Pseudomonadota</taxon>
        <taxon>Gammaproteobacteria</taxon>
        <taxon>Oceanospirillales</taxon>
        <taxon>Oceanospirillaceae</taxon>
        <taxon>Nitrincola</taxon>
    </lineage>
</organism>